<dbReference type="AlphaFoldDB" id="R0AKA6"/>
<name>R0AKA6_9FIRM</name>
<evidence type="ECO:0000313" key="1">
    <source>
        <dbReference type="EMBL" id="ENZ33179.1"/>
    </source>
</evidence>
<dbReference type="Proteomes" id="UP000013041">
    <property type="component" value="Unassembled WGS sequence"/>
</dbReference>
<organism evidence="1 2">
    <name type="scientific">Enterocloster bolteae 90B8</name>
    <dbReference type="NCBI Taxonomy" id="997897"/>
    <lineage>
        <taxon>Bacteria</taxon>
        <taxon>Bacillati</taxon>
        <taxon>Bacillota</taxon>
        <taxon>Clostridia</taxon>
        <taxon>Lachnospirales</taxon>
        <taxon>Lachnospiraceae</taxon>
        <taxon>Enterocloster</taxon>
    </lineage>
</organism>
<protein>
    <submittedName>
        <fullName evidence="1">Uncharacterized protein</fullName>
    </submittedName>
</protein>
<gene>
    <name evidence="1" type="ORF">HMPREF1097_04961</name>
</gene>
<reference evidence="1 2" key="1">
    <citation type="submission" date="2013-01" db="EMBL/GenBank/DDBJ databases">
        <title>The Genome Sequence of Clostridium bolteae 90B8.</title>
        <authorList>
            <consortium name="The Broad Institute Genome Sequencing Platform"/>
            <person name="Earl A."/>
            <person name="Ward D."/>
            <person name="Feldgarden M."/>
            <person name="Gevers D."/>
            <person name="Courvalin P."/>
            <person name="Lambert T."/>
            <person name="Walker B."/>
            <person name="Young S.K."/>
            <person name="Zeng Q."/>
            <person name="Gargeya S."/>
            <person name="Fitzgerald M."/>
            <person name="Haas B."/>
            <person name="Abouelleil A."/>
            <person name="Alvarado L."/>
            <person name="Arachchi H.M."/>
            <person name="Berlin A.M."/>
            <person name="Chapman S.B."/>
            <person name="Dewar J."/>
            <person name="Goldberg J."/>
            <person name="Griggs A."/>
            <person name="Gujja S."/>
            <person name="Hansen M."/>
            <person name="Howarth C."/>
            <person name="Imamovic A."/>
            <person name="Larimer J."/>
            <person name="McCowan C."/>
            <person name="Murphy C."/>
            <person name="Neiman D."/>
            <person name="Pearson M."/>
            <person name="Priest M."/>
            <person name="Roberts A."/>
            <person name="Saif S."/>
            <person name="Shea T."/>
            <person name="Sisk P."/>
            <person name="Sykes S."/>
            <person name="Wortman J."/>
            <person name="Nusbaum C."/>
            <person name="Birren B."/>
        </authorList>
    </citation>
    <scope>NUCLEOTIDE SEQUENCE [LARGE SCALE GENOMIC DNA]</scope>
    <source>
        <strain evidence="1 2">90B8</strain>
    </source>
</reference>
<sequence>MNLKNRNCGVRITIHQRFLFVQLQQCVIAVYNSNRSGIYYAYKSLGLLYHDAKDTSSLPLHHTNQANDLAKNLYGFRDDRLHGIVLRLEAVMSVLLIKTLDRG</sequence>
<dbReference type="HOGENOM" id="CLU_2258808_0_0_9"/>
<accession>R0AKA6</accession>
<dbReference type="EMBL" id="AGYG01000030">
    <property type="protein sequence ID" value="ENZ33179.1"/>
    <property type="molecule type" value="Genomic_DNA"/>
</dbReference>
<evidence type="ECO:0000313" key="2">
    <source>
        <dbReference type="Proteomes" id="UP000013041"/>
    </source>
</evidence>
<comment type="caution">
    <text evidence="1">The sequence shown here is derived from an EMBL/GenBank/DDBJ whole genome shotgun (WGS) entry which is preliminary data.</text>
</comment>
<proteinExistence type="predicted"/>